<dbReference type="Proteomes" id="UP000646776">
    <property type="component" value="Unassembled WGS sequence"/>
</dbReference>
<protein>
    <recommendedName>
        <fullName evidence="3">Regulatory protein</fullName>
    </recommendedName>
</protein>
<dbReference type="InterPro" id="IPR050267">
    <property type="entry name" value="Anti-sigma-factor_SerPK"/>
</dbReference>
<evidence type="ECO:0000313" key="2">
    <source>
        <dbReference type="Proteomes" id="UP000646776"/>
    </source>
</evidence>
<dbReference type="EMBL" id="BMSA01000050">
    <property type="protein sequence ID" value="GGT96078.1"/>
    <property type="molecule type" value="Genomic_DNA"/>
</dbReference>
<dbReference type="InterPro" id="IPR036890">
    <property type="entry name" value="HATPase_C_sf"/>
</dbReference>
<name>A0A918M1G0_9ACTN</name>
<evidence type="ECO:0000313" key="1">
    <source>
        <dbReference type="EMBL" id="GGT96078.1"/>
    </source>
</evidence>
<sequence>MNPPMQSPASAKAATAEVLTWPPPRATADQRVGMHPVSATVCLVPLEEAETTPRYQWTTTLLADSAAGRNARLRVRPRLTAARWRGPIDVAAQITDRLVDNAVRYGKPFGDGRIGLRLTVLPRSDELLVEVDDAEPGFPAFDTVAASPPAGRGLWWVMANRAGLSWAQKHDNDGQVVGKTVSARVPVTWEGEHELHPAP</sequence>
<reference evidence="1" key="1">
    <citation type="journal article" date="2014" name="Int. J. Syst. Evol. Microbiol.">
        <title>Complete genome sequence of Corynebacterium casei LMG S-19264T (=DSM 44701T), isolated from a smear-ripened cheese.</title>
        <authorList>
            <consortium name="US DOE Joint Genome Institute (JGI-PGF)"/>
            <person name="Walter F."/>
            <person name="Albersmeier A."/>
            <person name="Kalinowski J."/>
            <person name="Ruckert C."/>
        </authorList>
    </citation>
    <scope>NUCLEOTIDE SEQUENCE</scope>
    <source>
        <strain evidence="1">JCM 4125</strain>
    </source>
</reference>
<gene>
    <name evidence="1" type="ORF">GCM10010226_87100</name>
</gene>
<dbReference type="PANTHER" id="PTHR35526:SF3">
    <property type="entry name" value="ANTI-SIGMA-F FACTOR RSBW"/>
    <property type="match status" value="1"/>
</dbReference>
<reference evidence="1" key="2">
    <citation type="submission" date="2020-09" db="EMBL/GenBank/DDBJ databases">
        <authorList>
            <person name="Sun Q."/>
            <person name="Ohkuma M."/>
        </authorList>
    </citation>
    <scope>NUCLEOTIDE SEQUENCE</scope>
    <source>
        <strain evidence="1">JCM 4125</strain>
    </source>
</reference>
<comment type="caution">
    <text evidence="1">The sequence shown here is derived from an EMBL/GenBank/DDBJ whole genome shotgun (WGS) entry which is preliminary data.</text>
</comment>
<dbReference type="SUPFAM" id="SSF55874">
    <property type="entry name" value="ATPase domain of HSP90 chaperone/DNA topoisomerase II/histidine kinase"/>
    <property type="match status" value="1"/>
</dbReference>
<dbReference type="PANTHER" id="PTHR35526">
    <property type="entry name" value="ANTI-SIGMA-F FACTOR RSBW-RELATED"/>
    <property type="match status" value="1"/>
</dbReference>
<proteinExistence type="predicted"/>
<organism evidence="1 2">
    <name type="scientific">Streptomyces phaeofaciens</name>
    <dbReference type="NCBI Taxonomy" id="68254"/>
    <lineage>
        <taxon>Bacteria</taxon>
        <taxon>Bacillati</taxon>
        <taxon>Actinomycetota</taxon>
        <taxon>Actinomycetes</taxon>
        <taxon>Kitasatosporales</taxon>
        <taxon>Streptomycetaceae</taxon>
        <taxon>Streptomyces</taxon>
    </lineage>
</organism>
<dbReference type="AlphaFoldDB" id="A0A918M1G0"/>
<evidence type="ECO:0008006" key="3">
    <source>
        <dbReference type="Google" id="ProtNLM"/>
    </source>
</evidence>
<accession>A0A918M1G0</accession>
<dbReference type="Gene3D" id="3.30.565.10">
    <property type="entry name" value="Histidine kinase-like ATPase, C-terminal domain"/>
    <property type="match status" value="1"/>
</dbReference>
<keyword evidence="2" id="KW-1185">Reference proteome</keyword>